<feature type="compositionally biased region" description="Basic and acidic residues" evidence="2">
    <location>
        <begin position="252"/>
        <end position="264"/>
    </location>
</feature>
<gene>
    <name evidence="5" type="ORF">GCM10007362_21920</name>
</gene>
<organism evidence="5 6">
    <name type="scientific">Saccharibacillus endophyticus</name>
    <dbReference type="NCBI Taxonomy" id="2060666"/>
    <lineage>
        <taxon>Bacteria</taxon>
        <taxon>Bacillati</taxon>
        <taxon>Bacillota</taxon>
        <taxon>Bacilli</taxon>
        <taxon>Bacillales</taxon>
        <taxon>Paenibacillaceae</taxon>
        <taxon>Saccharibacillus</taxon>
    </lineage>
</organism>
<dbReference type="Proteomes" id="UP000605427">
    <property type="component" value="Unassembled WGS sequence"/>
</dbReference>
<dbReference type="PANTHER" id="PTHR43708">
    <property type="entry name" value="CONSERVED EXPRESSED OXIDOREDUCTASE (EUROFUNG)"/>
    <property type="match status" value="1"/>
</dbReference>
<keyword evidence="6" id="KW-1185">Reference proteome</keyword>
<dbReference type="RefSeq" id="WP_172247455.1">
    <property type="nucleotide sequence ID" value="NZ_BMDD01000002.1"/>
</dbReference>
<sequence length="342" mass="38384">MLNIAIVGFGNAVVNYHLPYLEKKENIKVKTIFRREEDRVGDTEREAYYPEIIFSTDFDDVLHDEAVELIVVATHVDSHLHYAKLALEHGKHVLVEKPFAATSAEAQEIFDLAKQNNLIAMANQNRRYDGDFLTLKKVIESGKLGHIVEIQSHYDYFLPQYPAKDFGLLHGLAVHTIDQLISLYGPADSVHYDVRSLVAPGKSDDYIDIDFRYGRMKATIKCSMLVKIEHPKFVVHGDRGSFVKMSSGHQSKNGEGRTTVDIKPEPESNWGTLSYIDDEGSTQTEQVPSEATDYGLLYEALLRAIRGKGDKPVKDEEVLYVLDVLSNGIEAAKQTDEGANQS</sequence>
<dbReference type="Gene3D" id="3.30.360.10">
    <property type="entry name" value="Dihydrodipicolinate Reductase, domain 2"/>
    <property type="match status" value="1"/>
</dbReference>
<feature type="region of interest" description="Disordered" evidence="2">
    <location>
        <begin position="245"/>
        <end position="264"/>
    </location>
</feature>
<comment type="caution">
    <text evidence="5">The sequence shown here is derived from an EMBL/GenBank/DDBJ whole genome shotgun (WGS) entry which is preliminary data.</text>
</comment>
<dbReference type="InterPro" id="IPR051317">
    <property type="entry name" value="Gfo/Idh/MocA_oxidoreduct"/>
</dbReference>
<dbReference type="EMBL" id="BMDD01000002">
    <property type="protein sequence ID" value="GGH77728.1"/>
    <property type="molecule type" value="Genomic_DNA"/>
</dbReference>
<evidence type="ECO:0000259" key="3">
    <source>
        <dbReference type="Pfam" id="PF01408"/>
    </source>
</evidence>
<evidence type="ECO:0000259" key="4">
    <source>
        <dbReference type="Pfam" id="PF02894"/>
    </source>
</evidence>
<dbReference type="SUPFAM" id="SSF55347">
    <property type="entry name" value="Glyceraldehyde-3-phosphate dehydrogenase-like, C-terminal domain"/>
    <property type="match status" value="1"/>
</dbReference>
<evidence type="ECO:0000313" key="6">
    <source>
        <dbReference type="Proteomes" id="UP000605427"/>
    </source>
</evidence>
<protein>
    <submittedName>
        <fullName evidence="5">Oxidoreductase</fullName>
    </submittedName>
</protein>
<dbReference type="PANTHER" id="PTHR43708:SF7">
    <property type="entry name" value="OXIDOREDUCTASE"/>
    <property type="match status" value="1"/>
</dbReference>
<dbReference type="Pfam" id="PF02894">
    <property type="entry name" value="GFO_IDH_MocA_C"/>
    <property type="match status" value="1"/>
</dbReference>
<accession>A0ABQ1ZS47</accession>
<dbReference type="InterPro" id="IPR036291">
    <property type="entry name" value="NAD(P)-bd_dom_sf"/>
</dbReference>
<proteinExistence type="inferred from homology"/>
<dbReference type="Pfam" id="PF01408">
    <property type="entry name" value="GFO_IDH_MocA"/>
    <property type="match status" value="1"/>
</dbReference>
<comment type="similarity">
    <text evidence="1">Belongs to the Gfo/Idh/MocA family.</text>
</comment>
<feature type="domain" description="Gfo/Idh/MocA-like oxidoreductase C-terminal" evidence="4">
    <location>
        <begin position="136"/>
        <end position="334"/>
    </location>
</feature>
<evidence type="ECO:0000256" key="2">
    <source>
        <dbReference type="SAM" id="MobiDB-lite"/>
    </source>
</evidence>
<feature type="domain" description="Gfo/Idh/MocA-like oxidoreductase N-terminal" evidence="3">
    <location>
        <begin position="2"/>
        <end position="123"/>
    </location>
</feature>
<dbReference type="SUPFAM" id="SSF51735">
    <property type="entry name" value="NAD(P)-binding Rossmann-fold domains"/>
    <property type="match status" value="1"/>
</dbReference>
<dbReference type="InterPro" id="IPR000683">
    <property type="entry name" value="Gfo/Idh/MocA-like_OxRdtase_N"/>
</dbReference>
<reference evidence="6" key="1">
    <citation type="journal article" date="2019" name="Int. J. Syst. Evol. Microbiol.">
        <title>The Global Catalogue of Microorganisms (GCM) 10K type strain sequencing project: providing services to taxonomists for standard genome sequencing and annotation.</title>
        <authorList>
            <consortium name="The Broad Institute Genomics Platform"/>
            <consortium name="The Broad Institute Genome Sequencing Center for Infectious Disease"/>
            <person name="Wu L."/>
            <person name="Ma J."/>
        </authorList>
    </citation>
    <scope>NUCLEOTIDE SEQUENCE [LARGE SCALE GENOMIC DNA]</scope>
    <source>
        <strain evidence="6">CCM 8702</strain>
    </source>
</reference>
<name>A0ABQ1ZS47_9BACL</name>
<evidence type="ECO:0000256" key="1">
    <source>
        <dbReference type="ARBA" id="ARBA00010928"/>
    </source>
</evidence>
<dbReference type="InterPro" id="IPR004104">
    <property type="entry name" value="Gfo/Idh/MocA-like_OxRdtase_C"/>
</dbReference>
<evidence type="ECO:0000313" key="5">
    <source>
        <dbReference type="EMBL" id="GGH77728.1"/>
    </source>
</evidence>
<dbReference type="Gene3D" id="3.40.50.720">
    <property type="entry name" value="NAD(P)-binding Rossmann-like Domain"/>
    <property type="match status" value="1"/>
</dbReference>